<feature type="transmembrane region" description="Helical" evidence="1">
    <location>
        <begin position="7"/>
        <end position="26"/>
    </location>
</feature>
<reference evidence="2" key="1">
    <citation type="submission" date="2020-10" db="EMBL/GenBank/DDBJ databases">
        <authorList>
            <person name="Gilroy R."/>
        </authorList>
    </citation>
    <scope>NUCLEOTIDE SEQUENCE</scope>
    <source>
        <strain evidence="2">ChiSjej6B24-2974</strain>
    </source>
</reference>
<accession>A0A9D0ZM35</accession>
<organism evidence="2 3">
    <name type="scientific">Candidatus Pullichristensenella stercorigallinarum</name>
    <dbReference type="NCBI Taxonomy" id="2840909"/>
    <lineage>
        <taxon>Bacteria</taxon>
        <taxon>Bacillati</taxon>
        <taxon>Bacillota</taxon>
        <taxon>Clostridia</taxon>
        <taxon>Candidatus Pullichristensenella</taxon>
    </lineage>
</organism>
<reference evidence="2" key="2">
    <citation type="journal article" date="2021" name="PeerJ">
        <title>Extensive microbial diversity within the chicken gut microbiome revealed by metagenomics and culture.</title>
        <authorList>
            <person name="Gilroy R."/>
            <person name="Ravi A."/>
            <person name="Getino M."/>
            <person name="Pursley I."/>
            <person name="Horton D.L."/>
            <person name="Alikhan N.F."/>
            <person name="Baker D."/>
            <person name="Gharbi K."/>
            <person name="Hall N."/>
            <person name="Watson M."/>
            <person name="Adriaenssens E.M."/>
            <person name="Foster-Nyarko E."/>
            <person name="Jarju S."/>
            <person name="Secka A."/>
            <person name="Antonio M."/>
            <person name="Oren A."/>
            <person name="Chaudhuri R.R."/>
            <person name="La Ragione R."/>
            <person name="Hildebrand F."/>
            <person name="Pallen M.J."/>
        </authorList>
    </citation>
    <scope>NUCLEOTIDE SEQUENCE</scope>
    <source>
        <strain evidence="2">ChiSjej6B24-2974</strain>
    </source>
</reference>
<comment type="caution">
    <text evidence="2">The sequence shown here is derived from an EMBL/GenBank/DDBJ whole genome shotgun (WGS) entry which is preliminary data.</text>
</comment>
<keyword evidence="1" id="KW-1133">Transmembrane helix</keyword>
<sequence length="84" mass="9519">MGIFCMVFGVIVFGGFVAFGAMFPHLEVSFYSGGPLVQFLNMPTNPLPYIVFFGFIGLMIGLSFFMKGLTYHRLGRLERKLRDR</sequence>
<name>A0A9D0ZM35_9FIRM</name>
<evidence type="ECO:0000256" key="1">
    <source>
        <dbReference type="SAM" id="Phobius"/>
    </source>
</evidence>
<feature type="transmembrane region" description="Helical" evidence="1">
    <location>
        <begin position="46"/>
        <end position="66"/>
    </location>
</feature>
<evidence type="ECO:0000313" key="3">
    <source>
        <dbReference type="Proteomes" id="UP000824260"/>
    </source>
</evidence>
<gene>
    <name evidence="2" type="ORF">IAA52_06565</name>
</gene>
<keyword evidence="1" id="KW-0472">Membrane</keyword>
<evidence type="ECO:0000313" key="2">
    <source>
        <dbReference type="EMBL" id="HIQ82749.1"/>
    </source>
</evidence>
<dbReference type="Proteomes" id="UP000824260">
    <property type="component" value="Unassembled WGS sequence"/>
</dbReference>
<proteinExistence type="predicted"/>
<dbReference type="EMBL" id="DVFZ01000066">
    <property type="protein sequence ID" value="HIQ82749.1"/>
    <property type="molecule type" value="Genomic_DNA"/>
</dbReference>
<keyword evidence="1" id="KW-0812">Transmembrane</keyword>
<dbReference type="AlphaFoldDB" id="A0A9D0ZM35"/>
<protein>
    <submittedName>
        <fullName evidence="2">Uncharacterized protein</fullName>
    </submittedName>
</protein>